<dbReference type="InterPro" id="IPR001173">
    <property type="entry name" value="Glyco_trans_2-like"/>
</dbReference>
<evidence type="ECO:0000259" key="1">
    <source>
        <dbReference type="Pfam" id="PF00535"/>
    </source>
</evidence>
<gene>
    <name evidence="2" type="ORF">DA69_03620</name>
</gene>
<dbReference type="Proteomes" id="UP000077603">
    <property type="component" value="Chromosome"/>
</dbReference>
<dbReference type="STRING" id="588932.DA69_03620"/>
<dbReference type="SUPFAM" id="SSF53448">
    <property type="entry name" value="Nucleotide-diphospho-sugar transferases"/>
    <property type="match status" value="1"/>
</dbReference>
<dbReference type="PANTHER" id="PTHR43685:SF2">
    <property type="entry name" value="GLYCOSYLTRANSFERASE 2-LIKE DOMAIN-CONTAINING PROTEIN"/>
    <property type="match status" value="1"/>
</dbReference>
<accession>A0A172Y490</accession>
<dbReference type="RefSeq" id="WP_025977415.1">
    <property type="nucleotide sequence ID" value="NZ_CP015614.1"/>
</dbReference>
<dbReference type="Gene3D" id="3.90.550.10">
    <property type="entry name" value="Spore Coat Polysaccharide Biosynthesis Protein SpsA, Chain A"/>
    <property type="match status" value="1"/>
</dbReference>
<dbReference type="AlphaFoldDB" id="A0A172Y490"/>
<dbReference type="CDD" id="cd00761">
    <property type="entry name" value="Glyco_tranf_GTA_type"/>
    <property type="match status" value="1"/>
</dbReference>
<keyword evidence="3" id="KW-1185">Reference proteome</keyword>
<dbReference type="eggNOG" id="COG1216">
    <property type="taxonomic scope" value="Bacteria"/>
</dbReference>
<dbReference type="PANTHER" id="PTHR43685">
    <property type="entry name" value="GLYCOSYLTRANSFERASE"/>
    <property type="match status" value="1"/>
</dbReference>
<dbReference type="GO" id="GO:0016740">
    <property type="term" value="F:transferase activity"/>
    <property type="evidence" value="ECO:0007669"/>
    <property type="project" value="UniProtKB-KW"/>
</dbReference>
<dbReference type="InterPro" id="IPR050834">
    <property type="entry name" value="Glycosyltransf_2"/>
</dbReference>
<dbReference type="EMBL" id="CP015614">
    <property type="protein sequence ID" value="ANF53915.1"/>
    <property type="molecule type" value="Genomic_DNA"/>
</dbReference>
<organism evidence="2 3">
    <name type="scientific">Brevundimonas naejangsanensis</name>
    <dbReference type="NCBI Taxonomy" id="588932"/>
    <lineage>
        <taxon>Bacteria</taxon>
        <taxon>Pseudomonadati</taxon>
        <taxon>Pseudomonadota</taxon>
        <taxon>Alphaproteobacteria</taxon>
        <taxon>Caulobacterales</taxon>
        <taxon>Caulobacteraceae</taxon>
        <taxon>Brevundimonas</taxon>
    </lineage>
</organism>
<protein>
    <submittedName>
        <fullName evidence="2">Glycosyl transferase</fullName>
    </submittedName>
</protein>
<dbReference type="Pfam" id="PF00535">
    <property type="entry name" value="Glycos_transf_2"/>
    <property type="match status" value="1"/>
</dbReference>
<evidence type="ECO:0000313" key="3">
    <source>
        <dbReference type="Proteomes" id="UP000077603"/>
    </source>
</evidence>
<proteinExistence type="predicted"/>
<dbReference type="KEGG" id="bne:DA69_03620"/>
<keyword evidence="2" id="KW-0808">Transferase</keyword>
<reference evidence="2 3" key="1">
    <citation type="journal article" date="2014" name="Genome Announc.">
        <title>Genome Sequence of a Promising Hydrogen-Producing Facultative Anaerobic Bacterium, Brevundimonas naejangsanensis Strain B1.</title>
        <authorList>
            <person name="Su H."/>
            <person name="Zhang T."/>
            <person name="Bao M."/>
            <person name="Jiang Y."/>
            <person name="Wang Y."/>
            <person name="Tan T."/>
        </authorList>
    </citation>
    <scope>NUCLEOTIDE SEQUENCE [LARGE SCALE GENOMIC DNA]</scope>
    <source>
        <strain evidence="2 3">B1</strain>
    </source>
</reference>
<dbReference type="InterPro" id="IPR029044">
    <property type="entry name" value="Nucleotide-diphossugar_trans"/>
</dbReference>
<evidence type="ECO:0000313" key="2">
    <source>
        <dbReference type="EMBL" id="ANF53915.1"/>
    </source>
</evidence>
<sequence>MSVSVHDNTAWAAATPVLSVLMPFLRDDPSVLLRMLDREAHAVAERAELIILDDGTADPALTARLTALIDALSLPARLITLNANEGRSKGRNRLAEAARGRFLLFLDSDMRPDHPRFLSDWVDLAMKDEPAVAFGGFSLLQAPGDARFAVHRQMAARSDCIPADQRALQPEKYVFTSNLLVRRDVFDTESFDAGFSGWGWEDVEWAMRVSRRFTVTHIDNPATHMGLDTVEALAAKYEQSAPNFARVAARHPDFVAAYPSYRVAKKLKAVPGLRLIRPLFKQAARVGLLPPAVRGLSLRLYRAALYAEAI</sequence>
<feature type="domain" description="Glycosyltransferase 2-like" evidence="1">
    <location>
        <begin position="19"/>
        <end position="186"/>
    </location>
</feature>
<name>A0A172Y490_9CAUL</name>
<dbReference type="OrthoDB" id="4120491at2"/>